<dbReference type="PANTHER" id="PTHR10913:SF45">
    <property type="entry name" value="FOLLISTATIN, ISOFORM A-RELATED"/>
    <property type="match status" value="1"/>
</dbReference>
<evidence type="ECO:0000256" key="3">
    <source>
        <dbReference type="ARBA" id="ARBA00022782"/>
    </source>
</evidence>
<evidence type="ECO:0008006" key="13">
    <source>
        <dbReference type="Google" id="ProtNLM"/>
    </source>
</evidence>
<keyword evidence="5 7" id="KW-1015">Disulfide bond</keyword>
<organism evidence="11 12">
    <name type="scientific">Porites evermanni</name>
    <dbReference type="NCBI Taxonomy" id="104178"/>
    <lineage>
        <taxon>Eukaryota</taxon>
        <taxon>Metazoa</taxon>
        <taxon>Cnidaria</taxon>
        <taxon>Anthozoa</taxon>
        <taxon>Hexacorallia</taxon>
        <taxon>Scleractinia</taxon>
        <taxon>Fungiina</taxon>
        <taxon>Poritidae</taxon>
        <taxon>Porites</taxon>
    </lineage>
</organism>
<dbReference type="SMART" id="SM00057">
    <property type="entry name" value="FIMAC"/>
    <property type="match status" value="7"/>
</dbReference>
<feature type="domain" description="Kazal-like" evidence="10">
    <location>
        <begin position="178"/>
        <end position="227"/>
    </location>
</feature>
<dbReference type="SUPFAM" id="SSF100895">
    <property type="entry name" value="Kazal-type serine protease inhibitors"/>
    <property type="match status" value="15"/>
</dbReference>
<keyword evidence="6" id="KW-0325">Glycoprotein</keyword>
<feature type="domain" description="Kazal-like" evidence="10">
    <location>
        <begin position="662"/>
        <end position="711"/>
    </location>
</feature>
<feature type="domain" description="Kazal-like" evidence="10">
    <location>
        <begin position="1009"/>
        <end position="1063"/>
    </location>
</feature>
<gene>
    <name evidence="11" type="ORF">PEVE_00027077</name>
</gene>
<evidence type="ECO:0000259" key="8">
    <source>
        <dbReference type="PROSITE" id="PS50025"/>
    </source>
</evidence>
<dbReference type="EMBL" id="CALNXI010000037">
    <property type="protein sequence ID" value="CAH3016244.1"/>
    <property type="molecule type" value="Genomic_DNA"/>
</dbReference>
<feature type="domain" description="Kazal-like" evidence="10">
    <location>
        <begin position="397"/>
        <end position="443"/>
    </location>
</feature>
<dbReference type="CDD" id="cd00104">
    <property type="entry name" value="KAZAL_FS"/>
    <property type="match status" value="14"/>
</dbReference>
<evidence type="ECO:0000256" key="1">
    <source>
        <dbReference type="ARBA" id="ARBA00022690"/>
    </source>
</evidence>
<feature type="domain" description="Kazal-like" evidence="10">
    <location>
        <begin position="875"/>
        <end position="922"/>
    </location>
</feature>
<proteinExistence type="predicted"/>
<dbReference type="SMART" id="SM00282">
    <property type="entry name" value="LamG"/>
    <property type="match status" value="1"/>
</dbReference>
<dbReference type="InterPro" id="IPR003645">
    <property type="entry name" value="Fol_N"/>
</dbReference>
<accession>A0ABN8LK13</accession>
<evidence type="ECO:0000256" key="7">
    <source>
        <dbReference type="PROSITE-ProRule" id="PRU00076"/>
    </source>
</evidence>
<dbReference type="SMART" id="SM00280">
    <property type="entry name" value="KAZAL"/>
    <property type="match status" value="15"/>
</dbReference>
<feature type="domain" description="Kazal-like" evidence="10">
    <location>
        <begin position="465"/>
        <end position="512"/>
    </location>
</feature>
<dbReference type="PROSITE" id="PS00022">
    <property type="entry name" value="EGF_1"/>
    <property type="match status" value="1"/>
</dbReference>
<evidence type="ECO:0000259" key="9">
    <source>
        <dbReference type="PROSITE" id="PS50026"/>
    </source>
</evidence>
<dbReference type="Gene3D" id="2.60.120.200">
    <property type="match status" value="2"/>
</dbReference>
<dbReference type="SMART" id="SM00274">
    <property type="entry name" value="FOLN"/>
    <property type="match status" value="8"/>
</dbReference>
<keyword evidence="1" id="KW-0646">Protease inhibitor</keyword>
<dbReference type="InterPro" id="IPR001791">
    <property type="entry name" value="Laminin_G"/>
</dbReference>
<dbReference type="InterPro" id="IPR003884">
    <property type="entry name" value="FacI_MAC"/>
</dbReference>
<feature type="non-terminal residue" evidence="11">
    <location>
        <position position="1364"/>
    </location>
</feature>
<dbReference type="PROSITE" id="PS50025">
    <property type="entry name" value="LAM_G_DOMAIN"/>
    <property type="match status" value="2"/>
</dbReference>
<feature type="domain" description="Laminin G" evidence="8">
    <location>
        <begin position="1280"/>
        <end position="1364"/>
    </location>
</feature>
<evidence type="ECO:0000256" key="2">
    <source>
        <dbReference type="ARBA" id="ARBA00022737"/>
    </source>
</evidence>
<name>A0ABN8LK13_9CNID</name>
<dbReference type="Pfam" id="PF02210">
    <property type="entry name" value="Laminin_G_2"/>
    <property type="match status" value="2"/>
</dbReference>
<dbReference type="InterPro" id="IPR050653">
    <property type="entry name" value="Prot_Inhib_GrowthFact_Antg"/>
</dbReference>
<dbReference type="SMART" id="SM00181">
    <property type="entry name" value="EGF"/>
    <property type="match status" value="2"/>
</dbReference>
<evidence type="ECO:0000256" key="4">
    <source>
        <dbReference type="ARBA" id="ARBA00022900"/>
    </source>
</evidence>
<dbReference type="InterPro" id="IPR000742">
    <property type="entry name" value="EGF"/>
</dbReference>
<evidence type="ECO:0000313" key="12">
    <source>
        <dbReference type="Proteomes" id="UP001159427"/>
    </source>
</evidence>
<feature type="non-terminal residue" evidence="11">
    <location>
        <position position="1"/>
    </location>
</feature>
<feature type="domain" description="Kazal-like" evidence="10">
    <location>
        <begin position="609"/>
        <end position="654"/>
    </location>
</feature>
<dbReference type="InterPro" id="IPR036058">
    <property type="entry name" value="Kazal_dom_sf"/>
</dbReference>
<evidence type="ECO:0000313" key="11">
    <source>
        <dbReference type="EMBL" id="CAH3016244.1"/>
    </source>
</evidence>
<dbReference type="Proteomes" id="UP001159427">
    <property type="component" value="Unassembled WGS sequence"/>
</dbReference>
<dbReference type="CDD" id="cd00110">
    <property type="entry name" value="LamG"/>
    <property type="match status" value="2"/>
</dbReference>
<evidence type="ECO:0000259" key="10">
    <source>
        <dbReference type="PROSITE" id="PS51465"/>
    </source>
</evidence>
<keyword evidence="4" id="KW-0722">Serine protease inhibitor</keyword>
<dbReference type="PROSITE" id="PS01186">
    <property type="entry name" value="EGF_2"/>
    <property type="match status" value="1"/>
</dbReference>
<comment type="caution">
    <text evidence="7">Lacks conserved residue(s) required for the propagation of feature annotation.</text>
</comment>
<feature type="domain" description="Kazal-like" evidence="10">
    <location>
        <begin position="25"/>
        <end position="84"/>
    </location>
</feature>
<evidence type="ECO:0000256" key="6">
    <source>
        <dbReference type="ARBA" id="ARBA00023180"/>
    </source>
</evidence>
<protein>
    <recommendedName>
        <fullName evidence="13">Agrin</fullName>
    </recommendedName>
</protein>
<dbReference type="SUPFAM" id="SSF49899">
    <property type="entry name" value="Concanavalin A-like lectins/glucanases"/>
    <property type="match status" value="2"/>
</dbReference>
<feature type="domain" description="Kazal-like" evidence="10">
    <location>
        <begin position="86"/>
        <end position="155"/>
    </location>
</feature>
<dbReference type="PROSITE" id="PS50026">
    <property type="entry name" value="EGF_3"/>
    <property type="match status" value="1"/>
</dbReference>
<dbReference type="InterPro" id="IPR013320">
    <property type="entry name" value="ConA-like_dom_sf"/>
</dbReference>
<keyword evidence="2" id="KW-0677">Repeat</keyword>
<feature type="domain" description="Kazal-like" evidence="10">
    <location>
        <begin position="798"/>
        <end position="852"/>
    </location>
</feature>
<feature type="domain" description="Kazal-like" evidence="10">
    <location>
        <begin position="242"/>
        <end position="301"/>
    </location>
</feature>
<feature type="domain" description="Laminin G" evidence="8">
    <location>
        <begin position="1062"/>
        <end position="1241"/>
    </location>
</feature>
<feature type="disulfide bond" evidence="7">
    <location>
        <begin position="1262"/>
        <end position="1271"/>
    </location>
</feature>
<dbReference type="Pfam" id="PF00050">
    <property type="entry name" value="Kazal_1"/>
    <property type="match status" value="1"/>
</dbReference>
<feature type="domain" description="Kazal-like" evidence="10">
    <location>
        <begin position="726"/>
        <end position="782"/>
    </location>
</feature>
<keyword evidence="3" id="KW-0221">Differentiation</keyword>
<feature type="domain" description="Kazal-like" evidence="10">
    <location>
        <begin position="946"/>
        <end position="993"/>
    </location>
</feature>
<dbReference type="Gene3D" id="3.30.60.30">
    <property type="match status" value="15"/>
</dbReference>
<feature type="domain" description="Kazal-like" evidence="10">
    <location>
        <begin position="535"/>
        <end position="586"/>
    </location>
</feature>
<keyword evidence="12" id="KW-1185">Reference proteome</keyword>
<dbReference type="Gene3D" id="2.10.25.10">
    <property type="entry name" value="Laminin"/>
    <property type="match status" value="1"/>
</dbReference>
<dbReference type="PROSITE" id="PS51465">
    <property type="entry name" value="KAZAL_2"/>
    <property type="match status" value="15"/>
</dbReference>
<dbReference type="PANTHER" id="PTHR10913">
    <property type="entry name" value="FOLLISTATIN-RELATED"/>
    <property type="match status" value="1"/>
</dbReference>
<sequence length="1364" mass="148588">FFLAGLVVIPCSLKSCTNNALCTFSSGSVACRCPDTSDCSTVRNPVCGSDGTTQKLYDNLCSMEVESCKLGKTISPVPDEKCASCETVSCDNYATCLVQNDRQVCVCPSEKDCPWLVDLLCGSDGHSYINECIMRARSCKAGKRVTRKRSGYCGICDLVKCPRDSHCFLKQNGLHECRCPSEDECPSTGEKVCGSDGITYDNECKLKAAACRSGGGLVLKKEGSCDTCTGMKCQPNQVCEVVENKAVCRCPKVSDCGYNPAPVCGSDGKEYPNECLLKARSCSAASGSGRLVVVNKGKCRGGCSLIKCSKYAVCHNSPDGTPTCVCPKKEDCPASVKPVCGSDGKTYINECLMKVIACEANEDTDKRKDGLCEPCKFVACTNNTKCEEQADGSTQCVCQSPEDCPDDVEPVCGSNRKTYDNECLFKVEACGTDMTFKQGRCDACSFHECKSYQDCVVDNNAAKCRCPRKCPPSAEPVCASNGRSYKSECYMRVKACKTKKDLVVVRKGNCDACSFKRCRLYENCIIGINNKARCVCPSLLQCLRGQSASPVCGSDGRTYSSECALRAENCAKRRRTLLQFSGECDACSFKRCRLYENCIIGINNQARCVCPSLLQCLRGQSASPVCGSDGRTYSSLVVLPCSSASCRFGARCGFEKGYPECVCPLESDCSRQDKPVCGTDGQNYPNECVLKARACLMRKDIEAEYDGHCETCEEKSCPFYATCVTVDKQPECQCPTISNCSSKTDSVCGSDGNVYRNECYMKVSSCEAGQLITVKNKGVCDPCATKECPFHSECSVDKNGEARCSCIQGCPLIYDPVCASDGQSYPNECGFKMRACAINGSLTILHRGHCTPCSTTTCQLYAKCVLNNDTLGKCVCSNDCPSKPRPVCGTDGRTYVTECHMRFASCTQKANVTVQHVGDCILGCAQINCRFYSKCVERPNGQAVCICNESCNLSLDPVCGSNGRTYINECFLRADACKRRQGIVVLQRGACTPCALLKCDFYAECSAQLDGSLQCVCPTRCPLFFNPVCGSDGYTYPNQCTLQVESCKTRTRITVVKQGQCGLSVGFKGDSYMMYKALTQVKVITDIEMEFRPISRTGILFSSRASGGKNTDFIEITLKRQRVVFSYNLGRGAVLIENDQRVSINQWNKLRAYRNGINGYLEVNGVRVNGSSKPGASQLNLDMEMYLGGTVVSKSKIGGFFGLIANLLINGERYDLMYPGVFSGHPLGQYRAVMNASYDLCMMNPCLHGGTCFVENEAKCQCLPGFLGSRCGQRANVPYFQAGTVQKDSYIKFQPLVLREDEFAASFQIRPEAAAGLIMYSGSGEDFISLAMRGGKLEFRFNLGQGKVIISTNFNLVFNQWYHV</sequence>
<keyword evidence="7" id="KW-0245">EGF-like domain</keyword>
<feature type="domain" description="EGF-like" evidence="9">
    <location>
        <begin position="1237"/>
        <end position="1272"/>
    </location>
</feature>
<evidence type="ECO:0000256" key="5">
    <source>
        <dbReference type="ARBA" id="ARBA00023157"/>
    </source>
</evidence>
<reference evidence="11 12" key="1">
    <citation type="submission" date="2022-05" db="EMBL/GenBank/DDBJ databases">
        <authorList>
            <consortium name="Genoscope - CEA"/>
            <person name="William W."/>
        </authorList>
    </citation>
    <scope>NUCLEOTIDE SEQUENCE [LARGE SCALE GENOMIC DNA]</scope>
</reference>
<dbReference type="Pfam" id="PF07648">
    <property type="entry name" value="Kazal_2"/>
    <property type="match status" value="14"/>
</dbReference>
<dbReference type="InterPro" id="IPR002350">
    <property type="entry name" value="Kazal_dom"/>
</dbReference>
<comment type="caution">
    <text evidence="11">The sequence shown here is derived from an EMBL/GenBank/DDBJ whole genome shotgun (WGS) entry which is preliminary data.</text>
</comment>
<feature type="domain" description="Kazal-like" evidence="10">
    <location>
        <begin position="325"/>
        <end position="374"/>
    </location>
</feature>